<dbReference type="Gene3D" id="3.50.30.50">
    <property type="entry name" value="Putative cyclase"/>
    <property type="match status" value="1"/>
</dbReference>
<dbReference type="AlphaFoldDB" id="A0A383AJ15"/>
<dbReference type="GO" id="GO:0004061">
    <property type="term" value="F:arylformamidase activity"/>
    <property type="evidence" value="ECO:0007669"/>
    <property type="project" value="InterPro"/>
</dbReference>
<protein>
    <recommendedName>
        <fullName evidence="2">Cyclase</fullName>
    </recommendedName>
</protein>
<reference evidence="1" key="1">
    <citation type="submission" date="2018-05" db="EMBL/GenBank/DDBJ databases">
        <authorList>
            <person name="Lanie J.A."/>
            <person name="Ng W.-L."/>
            <person name="Kazmierczak K.M."/>
            <person name="Andrzejewski T.M."/>
            <person name="Davidsen T.M."/>
            <person name="Wayne K.J."/>
            <person name="Tettelin H."/>
            <person name="Glass J.I."/>
            <person name="Rusch D."/>
            <person name="Podicherti R."/>
            <person name="Tsui H.-C.T."/>
            <person name="Winkler M.E."/>
        </authorList>
    </citation>
    <scope>NUCLEOTIDE SEQUENCE</scope>
</reference>
<dbReference type="Pfam" id="PF04199">
    <property type="entry name" value="Cyclase"/>
    <property type="match status" value="1"/>
</dbReference>
<dbReference type="InterPro" id="IPR007325">
    <property type="entry name" value="KFase/CYL"/>
</dbReference>
<proteinExistence type="predicted"/>
<feature type="non-terminal residue" evidence="1">
    <location>
        <position position="216"/>
    </location>
</feature>
<gene>
    <name evidence="1" type="ORF">METZ01_LOCUS460394</name>
</gene>
<dbReference type="EMBL" id="UINC01192411">
    <property type="protein sequence ID" value="SVE07540.1"/>
    <property type="molecule type" value="Genomic_DNA"/>
</dbReference>
<name>A0A383AJ15_9ZZZZ</name>
<dbReference type="PANTHER" id="PTHR31118:SF12">
    <property type="entry name" value="CYCLASE-LIKE PROTEIN 2"/>
    <property type="match status" value="1"/>
</dbReference>
<accession>A0A383AJ15</accession>
<organism evidence="1">
    <name type="scientific">marine metagenome</name>
    <dbReference type="NCBI Taxonomy" id="408172"/>
    <lineage>
        <taxon>unclassified sequences</taxon>
        <taxon>metagenomes</taxon>
        <taxon>ecological metagenomes</taxon>
    </lineage>
</organism>
<dbReference type="GO" id="GO:0019441">
    <property type="term" value="P:L-tryptophan catabolic process to kynurenine"/>
    <property type="evidence" value="ECO:0007669"/>
    <property type="project" value="InterPro"/>
</dbReference>
<evidence type="ECO:0008006" key="2">
    <source>
        <dbReference type="Google" id="ProtNLM"/>
    </source>
</evidence>
<evidence type="ECO:0000313" key="1">
    <source>
        <dbReference type="EMBL" id="SVE07540.1"/>
    </source>
</evidence>
<dbReference type="InterPro" id="IPR037175">
    <property type="entry name" value="KFase_sf"/>
</dbReference>
<dbReference type="SUPFAM" id="SSF102198">
    <property type="entry name" value="Putative cyclase"/>
    <property type="match status" value="1"/>
</dbReference>
<sequence>MILDEFINNIRSSKLEIVDLTQPLNEQTPILTLPEEFGQTIPFKKKEISKYNEKGPGWYWNNFETGEHTGTHLDSPNHWVTGQDKFSVDKIPVEMLIGSGCLIDMEKEVEENPNALLTPSHIAEWEKQNGNMPKNSWVLIKTGWSSRFNDPEAYANFNANDQMPNTPGISKEASELLANEKDVLGVGVETVGTDAGIAPSFDPQFPNHNIMHGAGK</sequence>
<dbReference type="PANTHER" id="PTHR31118">
    <property type="entry name" value="CYCLASE-LIKE PROTEIN 2"/>
    <property type="match status" value="1"/>
</dbReference>